<evidence type="ECO:0000313" key="7">
    <source>
        <dbReference type="EMBL" id="KAL3523622.1"/>
    </source>
</evidence>
<dbReference type="CDD" id="cd03784">
    <property type="entry name" value="GT1_Gtf-like"/>
    <property type="match status" value="1"/>
</dbReference>
<evidence type="ECO:0000256" key="4">
    <source>
        <dbReference type="RuleBase" id="RU003718"/>
    </source>
</evidence>
<accession>A0ABD2ZZN7</accession>
<evidence type="ECO:0000256" key="5">
    <source>
        <dbReference type="RuleBase" id="RU362057"/>
    </source>
</evidence>
<dbReference type="AlphaFoldDB" id="A0ABD2ZZN7"/>
<evidence type="ECO:0000256" key="2">
    <source>
        <dbReference type="ARBA" id="ARBA00022676"/>
    </source>
</evidence>
<comment type="similarity">
    <text evidence="1 4">Belongs to the UDP-glycosyltransferase family.</text>
</comment>
<dbReference type="FunFam" id="3.40.50.2000:FF:000060">
    <property type="entry name" value="Glycosyltransferase"/>
    <property type="match status" value="1"/>
</dbReference>
<proteinExistence type="inferred from homology"/>
<evidence type="ECO:0000256" key="1">
    <source>
        <dbReference type="ARBA" id="ARBA00009995"/>
    </source>
</evidence>
<dbReference type="PANTHER" id="PTHR48044">
    <property type="entry name" value="GLYCOSYLTRANSFERASE"/>
    <property type="match status" value="1"/>
</dbReference>
<evidence type="ECO:0000256" key="3">
    <source>
        <dbReference type="ARBA" id="ARBA00022679"/>
    </source>
</evidence>
<dbReference type="Pfam" id="PF26168">
    <property type="entry name" value="Glyco_transf_N"/>
    <property type="match status" value="1"/>
</dbReference>
<keyword evidence="8" id="KW-1185">Reference proteome</keyword>
<dbReference type="EC" id="2.4.1.-" evidence="5"/>
<feature type="domain" description="Glycosyltransferase N-terminal" evidence="6">
    <location>
        <begin position="8"/>
        <end position="237"/>
    </location>
</feature>
<protein>
    <recommendedName>
        <fullName evidence="5">Glycosyltransferase</fullName>
        <ecNumber evidence="5">2.4.1.-</ecNumber>
    </recommendedName>
</protein>
<dbReference type="GO" id="GO:0016138">
    <property type="term" value="P:glycoside biosynthetic process"/>
    <property type="evidence" value="ECO:0007669"/>
    <property type="project" value="UniProtKB-ARBA"/>
</dbReference>
<gene>
    <name evidence="7" type="ORF">ACH5RR_016456</name>
</gene>
<dbReference type="Pfam" id="PF00201">
    <property type="entry name" value="UDPGT"/>
    <property type="match status" value="1"/>
</dbReference>
<evidence type="ECO:0000313" key="8">
    <source>
        <dbReference type="Proteomes" id="UP001630127"/>
    </source>
</evidence>
<sequence>MEVKKSNMKILMLPWLAHGHLSPFVELSKRLAKRNIHIYICSTPVNLNSIKKRITQKYSNSIELIELNLPSLPDLPPQYHTTNGLPPHLMTTLKKAYEMSTPQFSNILSTLLPDLVVYDFNQNWAAEIASFRNIPAVQFLPVGASIMSFGLHMMKNLGKENFPFHEIYLRDYEIIKLQGAGGSKGNDDFSDRNRFLQAIERSCGILLIKSCKEIEGKFMDFLSVLSGKKVVPVGPLVQESYLDDGDQENDEEMEIIRWLDKKEKGSVVFVSFGSEYFLTEEERNEIARGLELSNVNFIWVIRFPFGEKINIQEALPEGFSERIGNRGKIVEEWAPQAKILKHSSTGAFVSHCGWNSITESMKFGIPIIAMPMQIDQPLNARLVEAIGVGLEVIRGDEGNLQSEEMAKVIRKVLVDESGEGVRRKAKELSEKLEMKGDEEIDILVEELVELCKNSNGQC</sequence>
<dbReference type="Proteomes" id="UP001630127">
    <property type="component" value="Unassembled WGS sequence"/>
</dbReference>
<reference evidence="7 8" key="1">
    <citation type="submission" date="2024-11" db="EMBL/GenBank/DDBJ databases">
        <title>A near-complete genome assembly of Cinchona calisaya.</title>
        <authorList>
            <person name="Lian D.C."/>
            <person name="Zhao X.W."/>
            <person name="Wei L."/>
        </authorList>
    </citation>
    <scope>NUCLEOTIDE SEQUENCE [LARGE SCALE GENOMIC DNA]</scope>
    <source>
        <tissue evidence="7">Nenye</tissue>
    </source>
</reference>
<evidence type="ECO:0000259" key="6">
    <source>
        <dbReference type="Pfam" id="PF26168"/>
    </source>
</evidence>
<comment type="caution">
    <text evidence="7">The sequence shown here is derived from an EMBL/GenBank/DDBJ whole genome shotgun (WGS) entry which is preliminary data.</text>
</comment>
<organism evidence="7 8">
    <name type="scientific">Cinchona calisaya</name>
    <dbReference type="NCBI Taxonomy" id="153742"/>
    <lineage>
        <taxon>Eukaryota</taxon>
        <taxon>Viridiplantae</taxon>
        <taxon>Streptophyta</taxon>
        <taxon>Embryophyta</taxon>
        <taxon>Tracheophyta</taxon>
        <taxon>Spermatophyta</taxon>
        <taxon>Magnoliopsida</taxon>
        <taxon>eudicotyledons</taxon>
        <taxon>Gunneridae</taxon>
        <taxon>Pentapetalae</taxon>
        <taxon>asterids</taxon>
        <taxon>lamiids</taxon>
        <taxon>Gentianales</taxon>
        <taxon>Rubiaceae</taxon>
        <taxon>Cinchonoideae</taxon>
        <taxon>Cinchoneae</taxon>
        <taxon>Cinchona</taxon>
    </lineage>
</organism>
<dbReference type="EMBL" id="JBJUIK010000007">
    <property type="protein sequence ID" value="KAL3523622.1"/>
    <property type="molecule type" value="Genomic_DNA"/>
</dbReference>
<dbReference type="SUPFAM" id="SSF53756">
    <property type="entry name" value="UDP-Glycosyltransferase/glycogen phosphorylase"/>
    <property type="match status" value="1"/>
</dbReference>
<keyword evidence="2 4" id="KW-0328">Glycosyltransferase</keyword>
<keyword evidence="3 4" id="KW-0808">Transferase</keyword>
<dbReference type="InterPro" id="IPR058980">
    <property type="entry name" value="Glyco_transf_N"/>
</dbReference>
<dbReference type="PROSITE" id="PS00375">
    <property type="entry name" value="UDPGT"/>
    <property type="match status" value="1"/>
</dbReference>
<name>A0ABD2ZZN7_9GENT</name>
<dbReference type="GO" id="GO:0008194">
    <property type="term" value="F:UDP-glycosyltransferase activity"/>
    <property type="evidence" value="ECO:0007669"/>
    <property type="project" value="UniProtKB-ARBA"/>
</dbReference>
<dbReference type="InterPro" id="IPR002213">
    <property type="entry name" value="UDP_glucos_trans"/>
</dbReference>
<dbReference type="PANTHER" id="PTHR48044:SF39">
    <property type="entry name" value="GLYCOSYLTRANSFERASE"/>
    <property type="match status" value="1"/>
</dbReference>
<dbReference type="Gene3D" id="3.40.50.2000">
    <property type="entry name" value="Glycogen Phosphorylase B"/>
    <property type="match status" value="2"/>
</dbReference>
<dbReference type="InterPro" id="IPR035595">
    <property type="entry name" value="UDP_glycos_trans_CS"/>
</dbReference>